<gene>
    <name evidence="1" type="ORF">J2D73_19525</name>
</gene>
<organism evidence="1 2">
    <name type="scientific">Acetobacter sacchari</name>
    <dbReference type="NCBI Taxonomy" id="2661687"/>
    <lineage>
        <taxon>Bacteria</taxon>
        <taxon>Pseudomonadati</taxon>
        <taxon>Pseudomonadota</taxon>
        <taxon>Alphaproteobacteria</taxon>
        <taxon>Acetobacterales</taxon>
        <taxon>Acetobacteraceae</taxon>
        <taxon>Acetobacter</taxon>
    </lineage>
</organism>
<comment type="caution">
    <text evidence="1">The sequence shown here is derived from an EMBL/GenBank/DDBJ whole genome shotgun (WGS) entry which is preliminary data.</text>
</comment>
<evidence type="ECO:0008006" key="3">
    <source>
        <dbReference type="Google" id="ProtNLM"/>
    </source>
</evidence>
<reference evidence="1 2" key="1">
    <citation type="submission" date="2021-03" db="EMBL/GenBank/DDBJ databases">
        <title>The complete genome sequence of Acetobacter sacchari TBRC 11175.</title>
        <authorList>
            <person name="Charoenyingcharoen P."/>
            <person name="Yukphan P."/>
        </authorList>
    </citation>
    <scope>NUCLEOTIDE SEQUENCE [LARGE SCALE GENOMIC DNA]</scope>
    <source>
        <strain evidence="1 2">TBRC 11175</strain>
    </source>
</reference>
<evidence type="ECO:0000313" key="2">
    <source>
        <dbReference type="Proteomes" id="UP000664771"/>
    </source>
</evidence>
<accession>A0ABS3M1B3</accession>
<name>A0ABS3M1B3_9PROT</name>
<proteinExistence type="predicted"/>
<keyword evidence="2" id="KW-1185">Reference proteome</keyword>
<dbReference type="RefSeq" id="WP_207884038.1">
    <property type="nucleotide sequence ID" value="NZ_JAFVMF010000039.1"/>
</dbReference>
<protein>
    <recommendedName>
        <fullName evidence="3">RiboL-PSP-HEPN domain-containing protein</fullName>
    </recommendedName>
</protein>
<evidence type="ECO:0000313" key="1">
    <source>
        <dbReference type="EMBL" id="MBO1361976.1"/>
    </source>
</evidence>
<dbReference type="Proteomes" id="UP000664771">
    <property type="component" value="Unassembled WGS sequence"/>
</dbReference>
<sequence length="284" mass="32379">MIADQDTNKNYVLFHKNILKEIKWFVPFYVSFGQISFLTSSINNIRSEGIKEKILYSEGNSASLETKDLIYLCFEMWATEVYSANRLSAFMTEFYSKIPHVKNFYSSILECVNAFFSGYKNVAITALVPVVEGVIRLLANDINHGVGYGTRNLTSYVSEIIEREKQSENYFGERYAALESFRDFLNKYYLADIKNENNPLGLNRHTIVHGTYSYIPTYGNFTKLISILDALCFISTVYHNNSGFSLLGPNETKESKLLLCHFENLISTHQSVPKWADLASGSCI</sequence>
<dbReference type="EMBL" id="JAFVMF010000039">
    <property type="protein sequence ID" value="MBO1361976.1"/>
    <property type="molecule type" value="Genomic_DNA"/>
</dbReference>